<keyword evidence="1" id="KW-1133">Transmembrane helix</keyword>
<dbReference type="PANTHER" id="PTHR11161:SF0">
    <property type="entry name" value="O-ACYLTRANSFERASE LIKE PROTEIN"/>
    <property type="match status" value="1"/>
</dbReference>
<evidence type="ECO:0000256" key="1">
    <source>
        <dbReference type="SAM" id="Phobius"/>
    </source>
</evidence>
<keyword evidence="1" id="KW-0812">Transmembrane</keyword>
<feature type="transmembrane region" description="Helical" evidence="1">
    <location>
        <begin position="397"/>
        <end position="418"/>
    </location>
</feature>
<dbReference type="AlphaFoldDB" id="F1KY99"/>
<dbReference type="InterPro" id="IPR006621">
    <property type="entry name" value="Nose-resist-to-fluoxetine_N"/>
</dbReference>
<feature type="transmembrane region" description="Helical" evidence="1">
    <location>
        <begin position="598"/>
        <end position="621"/>
    </location>
</feature>
<reference evidence="3" key="1">
    <citation type="journal article" date="2011" name="Genome Res.">
        <title>Deep small RNA sequencing from the nematode Ascaris reveals conservation, functional diversification, and novel developmental profiles.</title>
        <authorList>
            <person name="Wang J."/>
            <person name="Czech B."/>
            <person name="Crunk A."/>
            <person name="Wallace A."/>
            <person name="Mitreva M."/>
            <person name="Hannon G.J."/>
            <person name="Davis R.E."/>
        </authorList>
    </citation>
    <scope>NUCLEOTIDE SEQUENCE</scope>
</reference>
<feature type="transmembrane region" description="Helical" evidence="1">
    <location>
        <begin position="224"/>
        <end position="243"/>
    </location>
</feature>
<dbReference type="Pfam" id="PF01757">
    <property type="entry name" value="Acyl_transf_3"/>
    <property type="match status" value="1"/>
</dbReference>
<organism evidence="3">
    <name type="scientific">Ascaris suum</name>
    <name type="common">Pig roundworm</name>
    <name type="synonym">Ascaris lumbricoides</name>
    <dbReference type="NCBI Taxonomy" id="6253"/>
    <lineage>
        <taxon>Eukaryota</taxon>
        <taxon>Metazoa</taxon>
        <taxon>Ecdysozoa</taxon>
        <taxon>Nematoda</taxon>
        <taxon>Chromadorea</taxon>
        <taxon>Rhabditida</taxon>
        <taxon>Spirurina</taxon>
        <taxon>Ascaridomorpha</taxon>
        <taxon>Ascaridoidea</taxon>
        <taxon>Ascarididae</taxon>
        <taxon>Ascaris</taxon>
    </lineage>
</organism>
<evidence type="ECO:0000313" key="3">
    <source>
        <dbReference type="EMBL" id="ADY42853.1"/>
    </source>
</evidence>
<dbReference type="SMART" id="SM00703">
    <property type="entry name" value="NRF"/>
    <property type="match status" value="1"/>
</dbReference>
<dbReference type="GO" id="GO:0016747">
    <property type="term" value="F:acyltransferase activity, transferring groups other than amino-acyl groups"/>
    <property type="evidence" value="ECO:0007669"/>
    <property type="project" value="InterPro"/>
</dbReference>
<feature type="transmembrane region" description="Helical" evidence="1">
    <location>
        <begin position="154"/>
        <end position="179"/>
    </location>
</feature>
<keyword evidence="1" id="KW-0472">Membrane</keyword>
<protein>
    <submittedName>
        <fullName evidence="3">Nose resistant to fluoxetine protein 6</fullName>
    </submittedName>
</protein>
<sequence>MNAIGLNCAMNDTQCEAIQGAMIEQNIFAVKQLDSFGRIPAGLLDMNNVWMGSWEECNAITRPHDDSYATQFCYVHLGSSFITNELINSGIISGQPSGDACGSPLLAQWSVCMPESCSDAEVASFFRQVGNFTGGLLESCDATCFPDSGPKKDAAFWIVSVYCILGAVAILFCGLIDYITDAERWKELRNKSWMKCLLAFSLYTNGAQILDQTKRPGQIQCLDCIRTFSMTWVICGHVMANFINGDNILALMDSTNNFLNDALTNAFFSVDSFFFLGGVLIGYIFFRQMDKNPKQISSPIFWILYYLHRYLRLSPPYFLFIGVSAAIQNHLTRGPMQLAFMLNPEACKKYWWRNVLYINNLFDLENQCMGHTWYLAVDWQIHIFSPLLIVPLFFSKIAGLISGFVLLVVSTVANYVTFYKYDFPANYVGMFTSVLDLSKVALYEQFMYYSPWIRFTPYVFGILTGYFLHKTKDQKLNLHPLIIITLWLASIAIGIACVFGLFDYMKGPGHDISLFARASYYNWSRIGWSLALAWVVIACEKNWAGPVKNFMELSFWMPFGRLTYCAYLIHFLIVDVLLSMKRQSLHYAGHLDGYINYAIPSFIVSYVVAFFWSCAFELSFIKLEKMAIGKLVGGNREQPPQPKLETLSGKLDDSDVKQTALEASISNAPIGSVSTISTTADMNNSECVSHLTSANNGEIIESTEVKHRKI</sequence>
<dbReference type="InterPro" id="IPR002656">
    <property type="entry name" value="Acyl_transf_3_dom"/>
</dbReference>
<evidence type="ECO:0000259" key="2">
    <source>
        <dbReference type="SMART" id="SM00703"/>
    </source>
</evidence>
<feature type="transmembrane region" description="Helical" evidence="1">
    <location>
        <begin position="559"/>
        <end position="578"/>
    </location>
</feature>
<feature type="transmembrane region" description="Helical" evidence="1">
    <location>
        <begin position="452"/>
        <end position="469"/>
    </location>
</feature>
<dbReference type="InterPro" id="IPR052728">
    <property type="entry name" value="O2_lipid_transport_reg"/>
</dbReference>
<name>F1KY99_ASCSU</name>
<dbReference type="Pfam" id="PF20146">
    <property type="entry name" value="NRF"/>
    <property type="match status" value="1"/>
</dbReference>
<accession>F1KY99</accession>
<feature type="transmembrane region" description="Helical" evidence="1">
    <location>
        <begin position="263"/>
        <end position="286"/>
    </location>
</feature>
<feature type="domain" description="Nose resistant-to-fluoxetine protein N-terminal" evidence="2">
    <location>
        <begin position="12"/>
        <end position="146"/>
    </location>
</feature>
<dbReference type="EMBL" id="JI167938">
    <property type="protein sequence ID" value="ADY42853.1"/>
    <property type="molecule type" value="mRNA"/>
</dbReference>
<proteinExistence type="evidence at transcript level"/>
<dbReference type="PANTHER" id="PTHR11161">
    <property type="entry name" value="O-ACYLTRANSFERASE"/>
    <property type="match status" value="1"/>
</dbReference>
<feature type="transmembrane region" description="Helical" evidence="1">
    <location>
        <begin position="522"/>
        <end position="539"/>
    </location>
</feature>
<feature type="transmembrane region" description="Helical" evidence="1">
    <location>
        <begin position="481"/>
        <end position="502"/>
    </location>
</feature>